<feature type="region of interest" description="Disordered" evidence="1">
    <location>
        <begin position="50"/>
        <end position="72"/>
    </location>
</feature>
<evidence type="ECO:0000256" key="1">
    <source>
        <dbReference type="SAM" id="MobiDB-lite"/>
    </source>
</evidence>
<evidence type="ECO:0000313" key="2">
    <source>
        <dbReference type="EMBL" id="KAG7330376.1"/>
    </source>
</evidence>
<dbReference type="EMBL" id="JAHKSW010000007">
    <property type="protein sequence ID" value="KAG7330376.1"/>
    <property type="molecule type" value="Genomic_DNA"/>
</dbReference>
<evidence type="ECO:0000313" key="3">
    <source>
        <dbReference type="Proteomes" id="UP000824219"/>
    </source>
</evidence>
<dbReference type="PROSITE" id="PS51257">
    <property type="entry name" value="PROKAR_LIPOPROTEIN"/>
    <property type="match status" value="1"/>
</dbReference>
<keyword evidence="3" id="KW-1185">Reference proteome</keyword>
<protein>
    <submittedName>
        <fullName evidence="2">Uncharacterized protein</fullName>
    </submittedName>
</protein>
<comment type="caution">
    <text evidence="2">The sequence shown here is derived from an EMBL/GenBank/DDBJ whole genome shotgun (WGS) entry which is preliminary data.</text>
</comment>
<accession>A0A9D3NXJ7</accession>
<proteinExistence type="predicted"/>
<reference evidence="2 3" key="1">
    <citation type="submission" date="2021-06" db="EMBL/GenBank/DDBJ databases">
        <title>Chromosome-level genome assembly of the red-tail catfish (Hemibagrus wyckioides).</title>
        <authorList>
            <person name="Shao F."/>
        </authorList>
    </citation>
    <scope>NUCLEOTIDE SEQUENCE [LARGE SCALE GENOMIC DNA]</scope>
    <source>
        <strain evidence="2">EC202008001</strain>
        <tissue evidence="2">Blood</tissue>
    </source>
</reference>
<sequence length="146" mass="16202">MKRGSQEEVDTETKPGRVNGELFLFLSHQFLSGCVAATWQLLPLTQPQRQAAENSQPVTVASSPGKSLQSSTPNLQFWLNPEIHPNRIYSKVWNLVSNWFLLQSSSMTNRNVPPPLRASQMCEGTVRLRDASALPDGAVYGQLPPK</sequence>
<dbReference type="AlphaFoldDB" id="A0A9D3NXJ7"/>
<dbReference type="Proteomes" id="UP000824219">
    <property type="component" value="Linkage Group LG07"/>
</dbReference>
<organism evidence="2 3">
    <name type="scientific">Hemibagrus wyckioides</name>
    <dbReference type="NCBI Taxonomy" id="337641"/>
    <lineage>
        <taxon>Eukaryota</taxon>
        <taxon>Metazoa</taxon>
        <taxon>Chordata</taxon>
        <taxon>Craniata</taxon>
        <taxon>Vertebrata</taxon>
        <taxon>Euteleostomi</taxon>
        <taxon>Actinopterygii</taxon>
        <taxon>Neopterygii</taxon>
        <taxon>Teleostei</taxon>
        <taxon>Ostariophysi</taxon>
        <taxon>Siluriformes</taxon>
        <taxon>Bagridae</taxon>
        <taxon>Hemibagrus</taxon>
    </lineage>
</organism>
<gene>
    <name evidence="2" type="ORF">KOW79_006598</name>
</gene>
<name>A0A9D3NXJ7_9TELE</name>